<dbReference type="Proteomes" id="UP000828390">
    <property type="component" value="Unassembled WGS sequence"/>
</dbReference>
<sequence>MSNGGTRHPEEMDIILLRTEQIQKHWKPRSPNYFLSATNTEDPPILHEEAEAAMISLKKRKSARVDNIPGDLLQAGEYEITSALLTICNSI</sequence>
<accession>A0A9D4HZY7</accession>
<reference evidence="1" key="1">
    <citation type="journal article" date="2019" name="bioRxiv">
        <title>The Genome of the Zebra Mussel, Dreissena polymorpha: A Resource for Invasive Species Research.</title>
        <authorList>
            <person name="McCartney M.A."/>
            <person name="Auch B."/>
            <person name="Kono T."/>
            <person name="Mallez S."/>
            <person name="Zhang Y."/>
            <person name="Obille A."/>
            <person name="Becker A."/>
            <person name="Abrahante J.E."/>
            <person name="Garbe J."/>
            <person name="Badalamenti J.P."/>
            <person name="Herman A."/>
            <person name="Mangelson H."/>
            <person name="Liachko I."/>
            <person name="Sullivan S."/>
            <person name="Sone E.D."/>
            <person name="Koren S."/>
            <person name="Silverstein K.A.T."/>
            <person name="Beckman K.B."/>
            <person name="Gohl D.M."/>
        </authorList>
    </citation>
    <scope>NUCLEOTIDE SEQUENCE</scope>
    <source>
        <strain evidence="1">Duluth1</strain>
        <tissue evidence="1">Whole animal</tissue>
    </source>
</reference>
<dbReference type="EMBL" id="JAIWYP010000011">
    <property type="protein sequence ID" value="KAH3739073.1"/>
    <property type="molecule type" value="Genomic_DNA"/>
</dbReference>
<gene>
    <name evidence="1" type="ORF">DPMN_045720</name>
</gene>
<proteinExistence type="predicted"/>
<evidence type="ECO:0000313" key="1">
    <source>
        <dbReference type="EMBL" id="KAH3739073.1"/>
    </source>
</evidence>
<evidence type="ECO:0000313" key="2">
    <source>
        <dbReference type="Proteomes" id="UP000828390"/>
    </source>
</evidence>
<protein>
    <submittedName>
        <fullName evidence="1">Uncharacterized protein</fullName>
    </submittedName>
</protein>
<organism evidence="1 2">
    <name type="scientific">Dreissena polymorpha</name>
    <name type="common">Zebra mussel</name>
    <name type="synonym">Mytilus polymorpha</name>
    <dbReference type="NCBI Taxonomy" id="45954"/>
    <lineage>
        <taxon>Eukaryota</taxon>
        <taxon>Metazoa</taxon>
        <taxon>Spiralia</taxon>
        <taxon>Lophotrochozoa</taxon>
        <taxon>Mollusca</taxon>
        <taxon>Bivalvia</taxon>
        <taxon>Autobranchia</taxon>
        <taxon>Heteroconchia</taxon>
        <taxon>Euheterodonta</taxon>
        <taxon>Imparidentia</taxon>
        <taxon>Neoheterodontei</taxon>
        <taxon>Myida</taxon>
        <taxon>Dreissenoidea</taxon>
        <taxon>Dreissenidae</taxon>
        <taxon>Dreissena</taxon>
    </lineage>
</organism>
<comment type="caution">
    <text evidence="1">The sequence shown here is derived from an EMBL/GenBank/DDBJ whole genome shotgun (WGS) entry which is preliminary data.</text>
</comment>
<name>A0A9D4HZY7_DREPO</name>
<dbReference type="AlphaFoldDB" id="A0A9D4HZY7"/>
<reference evidence="1" key="2">
    <citation type="submission" date="2020-11" db="EMBL/GenBank/DDBJ databases">
        <authorList>
            <person name="McCartney M.A."/>
            <person name="Auch B."/>
            <person name="Kono T."/>
            <person name="Mallez S."/>
            <person name="Becker A."/>
            <person name="Gohl D.M."/>
            <person name="Silverstein K.A.T."/>
            <person name="Koren S."/>
            <person name="Bechman K.B."/>
            <person name="Herman A."/>
            <person name="Abrahante J.E."/>
            <person name="Garbe J."/>
        </authorList>
    </citation>
    <scope>NUCLEOTIDE SEQUENCE</scope>
    <source>
        <strain evidence="1">Duluth1</strain>
        <tissue evidence="1">Whole animal</tissue>
    </source>
</reference>
<keyword evidence="2" id="KW-1185">Reference proteome</keyword>